<dbReference type="Gramene" id="TraesROB_scaffold_008069_01G000200.1">
    <property type="protein sequence ID" value="TraesROB_scaffold_008069_01G000200.1"/>
    <property type="gene ID" value="TraesROB_scaffold_008069_01G000200"/>
</dbReference>
<protein>
    <recommendedName>
        <fullName evidence="1">F-box domain-containing protein</fullName>
    </recommendedName>
</protein>
<dbReference type="PANTHER" id="PTHR38926">
    <property type="entry name" value="F-BOX DOMAIN CONTAINING PROTEIN, EXPRESSED"/>
    <property type="match status" value="1"/>
</dbReference>
<evidence type="ECO:0000313" key="3">
    <source>
        <dbReference type="Proteomes" id="UP000019116"/>
    </source>
</evidence>
<dbReference type="SUPFAM" id="SSF81383">
    <property type="entry name" value="F-box domain"/>
    <property type="match status" value="1"/>
</dbReference>
<evidence type="ECO:0000259" key="1">
    <source>
        <dbReference type="Pfam" id="PF12937"/>
    </source>
</evidence>
<dbReference type="Gramene" id="TraesCAD_scaffold_011737_01G000200.1">
    <property type="protein sequence ID" value="TraesCAD_scaffold_011737_01G000200.1"/>
    <property type="gene ID" value="TraesCAD_scaffold_011737_01G000200"/>
</dbReference>
<sequence length="345" mass="39756">MAIAMPPLARASQRIRYSKKRKAPPPPPPERDWAELHPDLISCILHRLDQAELLVGGVAGVCRSWRHAARDEPELWRRIDLRGGLWYVPPFRPKFSMETMVRKALRLGAGQTEAFLSEGVSNRTLLLLAESAPSLKSLHLITCSVSKQAFAKAIKMLPLLEELEISLPSYFDTQEMVELVAGACLQLKHFRLVMHDYEDRRTSAGVASMVARMHKLRSLHLVRLKLDNEELATILDKCHDLEYLHMRECSLIDMDAMDDNLQVKLAQINMDNHEYSSDRIVDYEYMIRCIYYDLDGGGDWLSYDYNDDSYVEYCYYIGSGDGIDDADLEEYEKILDIKSMRRHLR</sequence>
<accession>A0A3B6PFR5</accession>
<dbReference type="STRING" id="4565.A0A3B6PFR5"/>
<dbReference type="Gramene" id="TraesLAC6B03G03415480.1">
    <property type="protein sequence ID" value="TraesLAC6B03G03415480.1"/>
    <property type="gene ID" value="TraesLAC6B03G03415480"/>
</dbReference>
<dbReference type="GeneID" id="123133655"/>
<dbReference type="Pfam" id="PF12937">
    <property type="entry name" value="F-box-like"/>
    <property type="match status" value="1"/>
</dbReference>
<dbReference type="Gramene" id="TraesJAG6B03G03451570.1">
    <property type="protein sequence ID" value="TraesJAG6B03G03451570.1"/>
    <property type="gene ID" value="TraesJAG6B03G03451570"/>
</dbReference>
<dbReference type="Gramene" id="TraesWEE_scaffold_015159_01G000200.1">
    <property type="protein sequence ID" value="TraesWEE_scaffold_015159_01G000200.1"/>
    <property type="gene ID" value="TraesWEE_scaffold_015159_01G000200"/>
</dbReference>
<reference evidence="2" key="1">
    <citation type="submission" date="2018-08" db="EMBL/GenBank/DDBJ databases">
        <authorList>
            <person name="Rossello M."/>
        </authorList>
    </citation>
    <scope>NUCLEOTIDE SEQUENCE [LARGE SCALE GENOMIC DNA]</scope>
    <source>
        <strain evidence="2">cv. Chinese Spring</strain>
    </source>
</reference>
<dbReference type="Gramene" id="TraesCS6B03G0271800.1">
    <property type="protein sequence ID" value="TraesCS6B03G0271800.1.CDS"/>
    <property type="gene ID" value="TraesCS6B03G0271800"/>
</dbReference>
<dbReference type="Gene3D" id="3.80.10.10">
    <property type="entry name" value="Ribonuclease Inhibitor"/>
    <property type="match status" value="1"/>
</dbReference>
<dbReference type="OMA" id="YTHYAYY"/>
<dbReference type="Gramene" id="TraesNOR6B03G03494220.1">
    <property type="protein sequence ID" value="TraesNOR6B03G03494220.1"/>
    <property type="gene ID" value="TraesNOR6B03G03494220"/>
</dbReference>
<name>A0A3B6PFR5_WHEAT</name>
<dbReference type="PANTHER" id="PTHR38926:SF43">
    <property type="entry name" value="F-BOX DOMAIN-CONTAINING PROTEIN"/>
    <property type="match status" value="1"/>
</dbReference>
<dbReference type="GO" id="GO:1905761">
    <property type="term" value="F:SCF ubiquitin ligase complex binding"/>
    <property type="evidence" value="ECO:0000318"/>
    <property type="project" value="GO_Central"/>
</dbReference>
<dbReference type="Gramene" id="TraesCS6B02G112000.1">
    <property type="protein sequence ID" value="TraesCS6B02G112000.1"/>
    <property type="gene ID" value="TraesCS6B02G112000"/>
</dbReference>
<dbReference type="Gramene" id="TraesMAC6B03G03459320.1">
    <property type="protein sequence ID" value="TraesMAC6B03G03459320.1"/>
    <property type="gene ID" value="TraesMAC6B03G03459320"/>
</dbReference>
<dbReference type="Gramene" id="TraesJUL6B03G03487860.1">
    <property type="protein sequence ID" value="TraesJUL6B03G03487860.1"/>
    <property type="gene ID" value="TraesJUL6B03G03487860"/>
</dbReference>
<dbReference type="Gramene" id="TraesSYM6B03G03403710.1">
    <property type="protein sequence ID" value="TraesSYM6B03G03403710.1"/>
    <property type="gene ID" value="TraesSYM6B03G03403710"/>
</dbReference>
<dbReference type="Gramene" id="TraesCLE_scaffold_018260_01G000100.1">
    <property type="protein sequence ID" value="TraesCLE_scaffold_018260_01G000100.1"/>
    <property type="gene ID" value="TraesCLE_scaffold_018260_01G000100"/>
</dbReference>
<reference evidence="2" key="2">
    <citation type="submission" date="2018-10" db="UniProtKB">
        <authorList>
            <consortium name="EnsemblPlants"/>
        </authorList>
    </citation>
    <scope>IDENTIFICATION</scope>
</reference>
<keyword evidence="3" id="KW-1185">Reference proteome</keyword>
<dbReference type="InterPro" id="IPR036047">
    <property type="entry name" value="F-box-like_dom_sf"/>
</dbReference>
<dbReference type="InterPro" id="IPR001810">
    <property type="entry name" value="F-box_dom"/>
</dbReference>
<proteinExistence type="predicted"/>
<dbReference type="SMR" id="A0A3B6PFR5"/>
<dbReference type="SUPFAM" id="SSF52047">
    <property type="entry name" value="RNI-like"/>
    <property type="match status" value="1"/>
</dbReference>
<gene>
    <name evidence="2" type="primary">LOC123133655</name>
</gene>
<dbReference type="RefSeq" id="XP_044409030.1">
    <property type="nucleotide sequence ID" value="XM_044553095.1"/>
</dbReference>
<dbReference type="Gene3D" id="1.20.1280.50">
    <property type="match status" value="1"/>
</dbReference>
<organism evidence="2">
    <name type="scientific">Triticum aestivum</name>
    <name type="common">Wheat</name>
    <dbReference type="NCBI Taxonomy" id="4565"/>
    <lineage>
        <taxon>Eukaryota</taxon>
        <taxon>Viridiplantae</taxon>
        <taxon>Streptophyta</taxon>
        <taxon>Embryophyta</taxon>
        <taxon>Tracheophyta</taxon>
        <taxon>Spermatophyta</taxon>
        <taxon>Magnoliopsida</taxon>
        <taxon>Liliopsida</taxon>
        <taxon>Poales</taxon>
        <taxon>Poaceae</taxon>
        <taxon>BOP clade</taxon>
        <taxon>Pooideae</taxon>
        <taxon>Triticodae</taxon>
        <taxon>Triticeae</taxon>
        <taxon>Triticinae</taxon>
        <taxon>Triticum</taxon>
    </lineage>
</organism>
<feature type="domain" description="F-box" evidence="1">
    <location>
        <begin position="38"/>
        <end position="82"/>
    </location>
</feature>
<dbReference type="EnsemblPlants" id="TraesCS6B02G112000.1">
    <property type="protein sequence ID" value="TraesCS6B02G112000.1"/>
    <property type="gene ID" value="TraesCS6B02G112000"/>
</dbReference>
<dbReference type="KEGG" id="taes:123133655"/>
<evidence type="ECO:0000313" key="2">
    <source>
        <dbReference type="EnsemblPlants" id="TraesCS6B02G112000.1"/>
    </source>
</evidence>
<dbReference type="InterPro" id="IPR032675">
    <property type="entry name" value="LRR_dom_sf"/>
</dbReference>
<dbReference type="OrthoDB" id="2095648at2759"/>
<dbReference type="Proteomes" id="UP000019116">
    <property type="component" value="Chromosome 6B"/>
</dbReference>
<dbReference type="AlphaFoldDB" id="A0A3B6PFR5"/>
<dbReference type="Gramene" id="TraesPARA_EIv1.0_2022690.1">
    <property type="protein sequence ID" value="TraesPARA_EIv1.0_2022690.1.CDS"/>
    <property type="gene ID" value="TraesPARA_EIv1.0_2022690"/>
</dbReference>